<feature type="compositionally biased region" description="Polar residues" evidence="2">
    <location>
        <begin position="1"/>
        <end position="10"/>
    </location>
</feature>
<protein>
    <submittedName>
        <fullName evidence="3">Uncharacterized protein</fullName>
    </submittedName>
</protein>
<feature type="coiled-coil region" evidence="1">
    <location>
        <begin position="207"/>
        <end position="280"/>
    </location>
</feature>
<evidence type="ECO:0000256" key="1">
    <source>
        <dbReference type="SAM" id="Coils"/>
    </source>
</evidence>
<sequence length="728" mass="82401">MRKIQATRTSPLRKICEAQETPKSSRGDARSSPRSARGVHSEPRSPPVEVHKPSKPSKPSKPPVAAAATHVPRLTKLLATPPKEPRKDLPRRAASQDFGRVSSLIPPHVRAMLAERSPKRRQNDAPDAPPERPPGRRPTARSPGLFLPEVQEISSEESVKDEENLFDDTELRLYRQRQQMERHAQSAWEDAQRLAEHSARVEEAKKLQVVKEKTEAAQKQRHEVEAALQRLRQAVVEVEERAAERTAKLRKQQEVAEEKAREQDALCEKDRGRLESLEEEAAERLKSVEATWAAKLKAQEKPLSCAEEALMQYINKSKSKMESKVKRLEEKATAEQKAVEEEASAQRVVAPQLAALKSEVLATERGAHAADEAWKRAEERACAEEARLGAFLKRLPQLEVGRGDGGEVVRLSCLRHSAERLGRAVLKSEEVRCLVEEELDGDFERFRCSRHRLGKWHGNFEIDLDSVLKMLWFQQGRCFYSDIPLRFAELNVDWMMSLERLDNNKTYTKENTVLVALEFNSADHSRTATSQVFGSGQWSRRKAEYQAMAGRRQGPPDPSTVVFLDVDGVLHAKGDELDHFRASNMRALRRIVLTSNATVVLSSSWRRRPPLLQRADAVLQNWGLAGVADQTPDLKAQGLKREDEILIWLRRHPEVRHWLALDDMELTSSASSLVNALMAQHVIQTDPEIGLREMSQVSRALRVLQKSRGFVEEALERKRVTQRSGLCA</sequence>
<evidence type="ECO:0000313" key="3">
    <source>
        <dbReference type="EMBL" id="CAK9079935.1"/>
    </source>
</evidence>
<reference evidence="3 4" key="1">
    <citation type="submission" date="2024-02" db="EMBL/GenBank/DDBJ databases">
        <authorList>
            <person name="Chen Y."/>
            <person name="Shah S."/>
            <person name="Dougan E. K."/>
            <person name="Thang M."/>
            <person name="Chan C."/>
        </authorList>
    </citation>
    <scope>NUCLEOTIDE SEQUENCE [LARGE SCALE GENOMIC DNA]</scope>
</reference>
<accession>A0ABP0PV71</accession>
<evidence type="ECO:0000313" key="4">
    <source>
        <dbReference type="Proteomes" id="UP001642484"/>
    </source>
</evidence>
<feature type="region of interest" description="Disordered" evidence="2">
    <location>
        <begin position="1"/>
        <end position="167"/>
    </location>
</feature>
<proteinExistence type="predicted"/>
<organism evidence="3 4">
    <name type="scientific">Durusdinium trenchii</name>
    <dbReference type="NCBI Taxonomy" id="1381693"/>
    <lineage>
        <taxon>Eukaryota</taxon>
        <taxon>Sar</taxon>
        <taxon>Alveolata</taxon>
        <taxon>Dinophyceae</taxon>
        <taxon>Suessiales</taxon>
        <taxon>Symbiodiniaceae</taxon>
        <taxon>Durusdinium</taxon>
    </lineage>
</organism>
<gene>
    <name evidence="3" type="ORF">CCMP2556_LOCUS39300</name>
</gene>
<feature type="compositionally biased region" description="Basic and acidic residues" evidence="2">
    <location>
        <begin position="157"/>
        <end position="167"/>
    </location>
</feature>
<dbReference type="Pfam" id="PF18143">
    <property type="entry name" value="HAD_SAK_2"/>
    <property type="match status" value="1"/>
</dbReference>
<dbReference type="EMBL" id="CAXAMN010023695">
    <property type="protein sequence ID" value="CAK9079935.1"/>
    <property type="molecule type" value="Genomic_DNA"/>
</dbReference>
<keyword evidence="1" id="KW-0175">Coiled coil</keyword>
<dbReference type="Proteomes" id="UP001642484">
    <property type="component" value="Unassembled WGS sequence"/>
</dbReference>
<dbReference type="Gene3D" id="3.30.40.220">
    <property type="match status" value="1"/>
</dbReference>
<comment type="caution">
    <text evidence="3">The sequence shown here is derived from an EMBL/GenBank/DDBJ whole genome shotgun (WGS) entry which is preliminary data.</text>
</comment>
<name>A0ABP0PV71_9DINO</name>
<evidence type="ECO:0000256" key="2">
    <source>
        <dbReference type="SAM" id="MobiDB-lite"/>
    </source>
</evidence>
<keyword evidence="4" id="KW-1185">Reference proteome</keyword>
<feature type="compositionally biased region" description="Basic and acidic residues" evidence="2">
    <location>
        <begin position="121"/>
        <end position="134"/>
    </location>
</feature>
<feature type="coiled-coil region" evidence="1">
    <location>
        <begin position="311"/>
        <end position="345"/>
    </location>
</feature>